<dbReference type="AlphaFoldDB" id="A0A9P5UEX6"/>
<proteinExistence type="predicted"/>
<accession>A0A9P5UEX6</accession>
<organism evidence="1 2">
    <name type="scientific">Rhodocollybia butyracea</name>
    <dbReference type="NCBI Taxonomy" id="206335"/>
    <lineage>
        <taxon>Eukaryota</taxon>
        <taxon>Fungi</taxon>
        <taxon>Dikarya</taxon>
        <taxon>Basidiomycota</taxon>
        <taxon>Agaricomycotina</taxon>
        <taxon>Agaricomycetes</taxon>
        <taxon>Agaricomycetidae</taxon>
        <taxon>Agaricales</taxon>
        <taxon>Marasmiineae</taxon>
        <taxon>Omphalotaceae</taxon>
        <taxon>Rhodocollybia</taxon>
    </lineage>
</organism>
<comment type="caution">
    <text evidence="1">The sequence shown here is derived from an EMBL/GenBank/DDBJ whole genome shotgun (WGS) entry which is preliminary data.</text>
</comment>
<sequence>MSGVGEAAAAVGLSINVINVGYYINRKYNPSKILKYAERKVRGLDKEEMMGKLIEIDPPAAHKVRRLRTRAEIAIEDAKKVQGYGFRKIRVRLLACRTADALCEEFKKKPRGENGFSQKLSAAAVREFNDKRLDEDVNSKDKSAAAAKRQYDNAGLPDTLEECSDPKLNSQALFTCQIPPSSSSAQLVTSMDERGEVSDGPGGLLSVRVKEEMIESVRRGDAHLVAEVLRQNDDTESLNVLAPCLNVSENFATSGTTIPISIQSSNTITVDSDLIMGEIFAMIAG</sequence>
<name>A0A9P5UEX6_9AGAR</name>
<reference evidence="1" key="1">
    <citation type="submission" date="2020-11" db="EMBL/GenBank/DDBJ databases">
        <authorList>
            <consortium name="DOE Joint Genome Institute"/>
            <person name="Ahrendt S."/>
            <person name="Riley R."/>
            <person name="Andreopoulos W."/>
            <person name="Labutti K."/>
            <person name="Pangilinan J."/>
            <person name="Ruiz-Duenas F.J."/>
            <person name="Barrasa J.M."/>
            <person name="Sanchez-Garcia M."/>
            <person name="Camarero S."/>
            <person name="Miyauchi S."/>
            <person name="Serrano A."/>
            <person name="Linde D."/>
            <person name="Babiker R."/>
            <person name="Drula E."/>
            <person name="Ayuso-Fernandez I."/>
            <person name="Pacheco R."/>
            <person name="Padilla G."/>
            <person name="Ferreira P."/>
            <person name="Barriuso J."/>
            <person name="Kellner H."/>
            <person name="Castanera R."/>
            <person name="Alfaro M."/>
            <person name="Ramirez L."/>
            <person name="Pisabarro A.G."/>
            <person name="Kuo A."/>
            <person name="Tritt A."/>
            <person name="Lipzen A."/>
            <person name="He G."/>
            <person name="Yan M."/>
            <person name="Ng V."/>
            <person name="Cullen D."/>
            <person name="Martin F."/>
            <person name="Rosso M.-N."/>
            <person name="Henrissat B."/>
            <person name="Hibbett D."/>
            <person name="Martinez A.T."/>
            <person name="Grigoriev I.V."/>
        </authorList>
    </citation>
    <scope>NUCLEOTIDE SEQUENCE</scope>
    <source>
        <strain evidence="1">AH 40177</strain>
    </source>
</reference>
<protein>
    <submittedName>
        <fullName evidence="1">Uncharacterized protein</fullName>
    </submittedName>
</protein>
<dbReference type="EMBL" id="JADNRY010000003">
    <property type="protein sequence ID" value="KAF9077730.1"/>
    <property type="molecule type" value="Genomic_DNA"/>
</dbReference>
<keyword evidence="2" id="KW-1185">Reference proteome</keyword>
<dbReference type="Proteomes" id="UP000772434">
    <property type="component" value="Unassembled WGS sequence"/>
</dbReference>
<evidence type="ECO:0000313" key="1">
    <source>
        <dbReference type="EMBL" id="KAF9077730.1"/>
    </source>
</evidence>
<evidence type="ECO:0000313" key="2">
    <source>
        <dbReference type="Proteomes" id="UP000772434"/>
    </source>
</evidence>
<gene>
    <name evidence="1" type="ORF">BDP27DRAFT_1311583</name>
</gene>